<accession>A0A0A9C5R7</accession>
<proteinExistence type="predicted"/>
<dbReference type="EMBL" id="GBRH01228082">
    <property type="protein sequence ID" value="JAD69813.1"/>
    <property type="molecule type" value="Transcribed_RNA"/>
</dbReference>
<protein>
    <submittedName>
        <fullName evidence="1">Uncharacterized protein</fullName>
    </submittedName>
</protein>
<reference evidence="1" key="2">
    <citation type="journal article" date="2015" name="Data Brief">
        <title>Shoot transcriptome of the giant reed, Arundo donax.</title>
        <authorList>
            <person name="Barrero R.A."/>
            <person name="Guerrero F.D."/>
            <person name="Moolhuijzen P."/>
            <person name="Goolsby J.A."/>
            <person name="Tidwell J."/>
            <person name="Bellgard S.E."/>
            <person name="Bellgard M.I."/>
        </authorList>
    </citation>
    <scope>NUCLEOTIDE SEQUENCE</scope>
    <source>
        <tissue evidence="1">Shoot tissue taken approximately 20 cm above the soil surface</tissue>
    </source>
</reference>
<name>A0A0A9C5R7_ARUDO</name>
<organism evidence="1">
    <name type="scientific">Arundo donax</name>
    <name type="common">Giant reed</name>
    <name type="synonym">Donax arundinaceus</name>
    <dbReference type="NCBI Taxonomy" id="35708"/>
    <lineage>
        <taxon>Eukaryota</taxon>
        <taxon>Viridiplantae</taxon>
        <taxon>Streptophyta</taxon>
        <taxon>Embryophyta</taxon>
        <taxon>Tracheophyta</taxon>
        <taxon>Spermatophyta</taxon>
        <taxon>Magnoliopsida</taxon>
        <taxon>Liliopsida</taxon>
        <taxon>Poales</taxon>
        <taxon>Poaceae</taxon>
        <taxon>PACMAD clade</taxon>
        <taxon>Arundinoideae</taxon>
        <taxon>Arundineae</taxon>
        <taxon>Arundo</taxon>
    </lineage>
</organism>
<dbReference type="AlphaFoldDB" id="A0A0A9C5R7"/>
<sequence>MQDELCCINKCRIHQNHNITL</sequence>
<reference evidence="1" key="1">
    <citation type="submission" date="2014-09" db="EMBL/GenBank/DDBJ databases">
        <authorList>
            <person name="Magalhaes I.L.F."/>
            <person name="Oliveira U."/>
            <person name="Santos F.R."/>
            <person name="Vidigal T.H.D.A."/>
            <person name="Brescovit A.D."/>
            <person name="Santos A.J."/>
        </authorList>
    </citation>
    <scope>NUCLEOTIDE SEQUENCE</scope>
    <source>
        <tissue evidence="1">Shoot tissue taken approximately 20 cm above the soil surface</tissue>
    </source>
</reference>
<evidence type="ECO:0000313" key="1">
    <source>
        <dbReference type="EMBL" id="JAD69813.1"/>
    </source>
</evidence>